<sequence length="338" mass="36193">MACLFLHNCVAYTLLFLLATIVRCQTTTTLPGPPSYPDGIFTSPNTVETQILDKGMEMNVTWETTYANVNLYLIFGQGYANPRGLKISTTDTFYLWTVDDFGNNSLPFSFRAVNGAGTTAEQRRGGFYTGQFWIRDRSATTSTTSSSTSSTVTTSSTITTSSEVTTSSIVTTSSTITTSSTVTTSSTIAESTSSAVSAAATSSAPTTNSVSTTSAPSESSTSSSPAATSQASSSGQNHVGVGVGVGIGVGIAAIVIGAFVVWRRHQKQSKQRKADEILAYRADSSVDQKSERSVQTDQRPQPSHLPSYELTDRPKRSPVEAYDRWQEPRELPASPFRR</sequence>
<proteinExistence type="predicted"/>
<keyword evidence="2" id="KW-0472">Membrane</keyword>
<feature type="chain" id="PRO_5021006740" description="Mid2 domain-containing protein" evidence="3">
    <location>
        <begin position="25"/>
        <end position="338"/>
    </location>
</feature>
<feature type="compositionally biased region" description="Low complexity" evidence="1">
    <location>
        <begin position="193"/>
        <end position="234"/>
    </location>
</feature>
<feature type="region of interest" description="Disordered" evidence="1">
    <location>
        <begin position="193"/>
        <end position="236"/>
    </location>
</feature>
<name>A0A4S9SHT2_AURPU</name>
<protein>
    <recommendedName>
        <fullName evidence="6">Mid2 domain-containing protein</fullName>
    </recommendedName>
</protein>
<feature type="region of interest" description="Disordered" evidence="1">
    <location>
        <begin position="139"/>
        <end position="158"/>
    </location>
</feature>
<keyword evidence="2" id="KW-0812">Transmembrane</keyword>
<feature type="transmembrane region" description="Helical" evidence="2">
    <location>
        <begin position="239"/>
        <end position="262"/>
    </location>
</feature>
<evidence type="ECO:0000313" key="5">
    <source>
        <dbReference type="Proteomes" id="UP000308005"/>
    </source>
</evidence>
<evidence type="ECO:0000313" key="4">
    <source>
        <dbReference type="EMBL" id="THZ10538.1"/>
    </source>
</evidence>
<keyword evidence="3" id="KW-0732">Signal</keyword>
<keyword evidence="2" id="KW-1133">Transmembrane helix</keyword>
<dbReference type="EMBL" id="QZBM01000843">
    <property type="protein sequence ID" value="THZ10538.1"/>
    <property type="molecule type" value="Genomic_DNA"/>
</dbReference>
<evidence type="ECO:0008006" key="6">
    <source>
        <dbReference type="Google" id="ProtNLM"/>
    </source>
</evidence>
<reference evidence="4 5" key="1">
    <citation type="submission" date="2018-10" db="EMBL/GenBank/DDBJ databases">
        <title>Fifty Aureobasidium pullulans genomes reveal a recombining polyextremotolerant generalist.</title>
        <authorList>
            <person name="Gostincar C."/>
            <person name="Turk M."/>
            <person name="Zajc J."/>
            <person name="Gunde-Cimerman N."/>
        </authorList>
    </citation>
    <scope>NUCLEOTIDE SEQUENCE [LARGE SCALE GENOMIC DNA]</scope>
    <source>
        <strain evidence="4 5">EXF-3863</strain>
    </source>
</reference>
<feature type="signal peptide" evidence="3">
    <location>
        <begin position="1"/>
        <end position="24"/>
    </location>
</feature>
<feature type="compositionally biased region" description="Basic and acidic residues" evidence="1">
    <location>
        <begin position="310"/>
        <end position="330"/>
    </location>
</feature>
<comment type="caution">
    <text evidence="4">The sequence shown here is derived from an EMBL/GenBank/DDBJ whole genome shotgun (WGS) entry which is preliminary data.</text>
</comment>
<organism evidence="4 5">
    <name type="scientific">Aureobasidium pullulans</name>
    <name type="common">Black yeast</name>
    <name type="synonym">Pullularia pullulans</name>
    <dbReference type="NCBI Taxonomy" id="5580"/>
    <lineage>
        <taxon>Eukaryota</taxon>
        <taxon>Fungi</taxon>
        <taxon>Dikarya</taxon>
        <taxon>Ascomycota</taxon>
        <taxon>Pezizomycotina</taxon>
        <taxon>Dothideomycetes</taxon>
        <taxon>Dothideomycetidae</taxon>
        <taxon>Dothideales</taxon>
        <taxon>Saccotheciaceae</taxon>
        <taxon>Aureobasidium</taxon>
    </lineage>
</organism>
<evidence type="ECO:0000256" key="1">
    <source>
        <dbReference type="SAM" id="MobiDB-lite"/>
    </source>
</evidence>
<dbReference type="AlphaFoldDB" id="A0A4S9SHT2"/>
<accession>A0A4S9SHT2</accession>
<feature type="region of interest" description="Disordered" evidence="1">
    <location>
        <begin position="283"/>
        <end position="338"/>
    </location>
</feature>
<evidence type="ECO:0000256" key="2">
    <source>
        <dbReference type="SAM" id="Phobius"/>
    </source>
</evidence>
<feature type="compositionally biased region" description="Basic and acidic residues" evidence="1">
    <location>
        <begin position="283"/>
        <end position="294"/>
    </location>
</feature>
<gene>
    <name evidence="4" type="ORF">D6C91_09681</name>
</gene>
<dbReference type="Proteomes" id="UP000308005">
    <property type="component" value="Unassembled WGS sequence"/>
</dbReference>
<evidence type="ECO:0000256" key="3">
    <source>
        <dbReference type="SAM" id="SignalP"/>
    </source>
</evidence>